<proteinExistence type="predicted"/>
<dbReference type="GO" id="GO:0019005">
    <property type="term" value="C:SCF ubiquitin ligase complex"/>
    <property type="evidence" value="ECO:0007669"/>
    <property type="project" value="TreeGrafter"/>
</dbReference>
<name>A0AAP0LTT4_9ROSI</name>
<protein>
    <recommendedName>
        <fullName evidence="5">Coronatine-insensitive protein 1</fullName>
    </recommendedName>
</protein>
<sequence length="615" mass="70076">MEEDKKVNKMNSRMPDMDTVFECVIPYVEDPKDRDAISLVCRRWYELDATTRRHITIALCYTTTPARLRRRFRNLESLKLKGKPRAAMFNLIPEDWGGYVTPWVEEIAASFNSLKSIHFRRMIVRDSDLEVLAKTRGKNLLVLKLDKCCGFSTDGLLHISVNGKLVDSSVGCESYWQLRTLFLEESSIFEKDGDWLHELALYNTVLETLNFYMTDLIKVNVEDLELIARNCRSLSSVKINDCELLDLVNFFQIATALEEFCGGSFNHPPEKYSAVAFPRSICRLGLSYMEQDHMWIIFPFAAMLKKLDLLYALLNTEDHCLLIQRCPNLEILEVESALSTRNVIGDRGLEVLARSCKKLKRLRIERGADEQGMEDEEGLVSQRGLIALAQGCLELEYIAIYVSDITNESLECIGANLRNLCDFRLVLLDREEKIADLPLDNGVRALLMGCDKLRRFGLYLRQGGLTDTGLGYVGQYSLNVRWMLLGCVGETDEGLIAFSRGCPNLRKLEMRGCSFSEYALAAAVMQLTSLRYLWVQGYRASKDGRDILRMVRPFWNIELIPPRLVSDTDQLGNPIVIEHPAHILAYYSLAGQRTDFPETVRPLDTESLLSVQSCT</sequence>
<reference evidence="3 4" key="1">
    <citation type="submission" date="2024-05" db="EMBL/GenBank/DDBJ databases">
        <title>Haplotype-resolved chromosome-level genome assembly of Huyou (Citrus changshanensis).</title>
        <authorList>
            <person name="Miao C."/>
            <person name="Chen W."/>
            <person name="Wu Y."/>
            <person name="Wang L."/>
            <person name="Zhao S."/>
            <person name="Grierson D."/>
            <person name="Xu C."/>
            <person name="Chen K."/>
        </authorList>
    </citation>
    <scope>NUCLEOTIDE SEQUENCE [LARGE SCALE GENOMIC DNA]</scope>
    <source>
        <strain evidence="3">01-14</strain>
        <tissue evidence="3">Leaf</tissue>
    </source>
</reference>
<evidence type="ECO:0008006" key="5">
    <source>
        <dbReference type="Google" id="ProtNLM"/>
    </source>
</evidence>
<feature type="domain" description="Transport inhibitor response 1" evidence="2">
    <location>
        <begin position="74"/>
        <end position="119"/>
    </location>
</feature>
<dbReference type="FunFam" id="3.80.10.10:FF:000124">
    <property type="entry name" value="Coronatine-insensitive protein 1"/>
    <property type="match status" value="1"/>
</dbReference>
<evidence type="ECO:0000259" key="2">
    <source>
        <dbReference type="Pfam" id="PF18791"/>
    </source>
</evidence>
<feature type="domain" description="COI1 F-box" evidence="1">
    <location>
        <begin position="17"/>
        <end position="54"/>
    </location>
</feature>
<gene>
    <name evidence="3" type="ORF">WN944_017954</name>
</gene>
<accession>A0AAP0LTT4</accession>
<evidence type="ECO:0000313" key="3">
    <source>
        <dbReference type="EMBL" id="KAK9186566.1"/>
    </source>
</evidence>
<evidence type="ECO:0000313" key="4">
    <source>
        <dbReference type="Proteomes" id="UP001428341"/>
    </source>
</evidence>
<dbReference type="GO" id="GO:0031146">
    <property type="term" value="P:SCF-dependent proteasomal ubiquitin-dependent protein catabolic process"/>
    <property type="evidence" value="ECO:0007669"/>
    <property type="project" value="TreeGrafter"/>
</dbReference>
<dbReference type="EMBL" id="JBCGBO010000007">
    <property type="protein sequence ID" value="KAK9186566.1"/>
    <property type="molecule type" value="Genomic_DNA"/>
</dbReference>
<dbReference type="InterPro" id="IPR032675">
    <property type="entry name" value="LRR_dom_sf"/>
</dbReference>
<dbReference type="SUPFAM" id="SSF52047">
    <property type="entry name" value="RNI-like"/>
    <property type="match status" value="1"/>
</dbReference>
<dbReference type="InterPro" id="IPR041567">
    <property type="entry name" value="COI1_F-box"/>
</dbReference>
<dbReference type="CDD" id="cd22159">
    <property type="entry name" value="F-box_AtTIR1-like"/>
    <property type="match status" value="1"/>
</dbReference>
<dbReference type="AlphaFoldDB" id="A0AAP0LTT4"/>
<keyword evidence="4" id="KW-1185">Reference proteome</keyword>
<dbReference type="InterPro" id="IPR041101">
    <property type="entry name" value="Transp_inhibit"/>
</dbReference>
<dbReference type="Pfam" id="PF18511">
    <property type="entry name" value="F-box_5"/>
    <property type="match status" value="1"/>
</dbReference>
<dbReference type="PANTHER" id="PTHR16134:SF43">
    <property type="entry name" value="CORONATINE-INSENSITIVE PROTEIN 1"/>
    <property type="match status" value="1"/>
</dbReference>
<dbReference type="PANTHER" id="PTHR16134">
    <property type="entry name" value="F-BOX/TPR REPEAT PROTEIN POF3"/>
    <property type="match status" value="1"/>
</dbReference>
<organism evidence="3 4">
    <name type="scientific">Citrus x changshan-huyou</name>
    <dbReference type="NCBI Taxonomy" id="2935761"/>
    <lineage>
        <taxon>Eukaryota</taxon>
        <taxon>Viridiplantae</taxon>
        <taxon>Streptophyta</taxon>
        <taxon>Embryophyta</taxon>
        <taxon>Tracheophyta</taxon>
        <taxon>Spermatophyta</taxon>
        <taxon>Magnoliopsida</taxon>
        <taxon>eudicotyledons</taxon>
        <taxon>Gunneridae</taxon>
        <taxon>Pentapetalae</taxon>
        <taxon>rosids</taxon>
        <taxon>malvids</taxon>
        <taxon>Sapindales</taxon>
        <taxon>Rutaceae</taxon>
        <taxon>Aurantioideae</taxon>
        <taxon>Citrus</taxon>
    </lineage>
</organism>
<dbReference type="Pfam" id="PF18791">
    <property type="entry name" value="Transp_inhibit"/>
    <property type="match status" value="1"/>
</dbReference>
<dbReference type="Proteomes" id="UP001428341">
    <property type="component" value="Unassembled WGS sequence"/>
</dbReference>
<dbReference type="Gene3D" id="3.80.10.10">
    <property type="entry name" value="Ribonuclease Inhibitor"/>
    <property type="match status" value="1"/>
</dbReference>
<dbReference type="Gene3D" id="1.20.1280.50">
    <property type="match status" value="1"/>
</dbReference>
<comment type="caution">
    <text evidence="3">The sequence shown here is derived from an EMBL/GenBank/DDBJ whole genome shotgun (WGS) entry which is preliminary data.</text>
</comment>
<evidence type="ECO:0000259" key="1">
    <source>
        <dbReference type="Pfam" id="PF18511"/>
    </source>
</evidence>